<comment type="catalytic activity">
    <reaction evidence="12">
        <text>Couples ATP hydrolysis with the unwinding of duplex DNA by translocating in the 3'-5' direction.</text>
        <dbReference type="EC" id="5.6.2.4"/>
    </reaction>
</comment>
<evidence type="ECO:0000259" key="17">
    <source>
        <dbReference type="PROSITE" id="PS51194"/>
    </source>
</evidence>
<dbReference type="EC" id="5.6.2.4" evidence="13"/>
<accession>A0AAE0H6C8</accession>
<dbReference type="Pfam" id="PF13625">
    <property type="entry name" value="Helicase_C_3"/>
    <property type="match status" value="1"/>
</dbReference>
<reference evidence="18" key="2">
    <citation type="submission" date="2023-06" db="EMBL/GenBank/DDBJ databases">
        <authorList>
            <consortium name="Lawrence Berkeley National Laboratory"/>
            <person name="Haridas S."/>
            <person name="Hensen N."/>
            <person name="Bonometti L."/>
            <person name="Westerberg I."/>
            <person name="Brannstrom I.O."/>
            <person name="Guillou S."/>
            <person name="Cros-Aarteil S."/>
            <person name="Calhoun S."/>
            <person name="Kuo A."/>
            <person name="Mondo S."/>
            <person name="Pangilinan J."/>
            <person name="Riley R."/>
            <person name="Labutti K."/>
            <person name="Andreopoulos B."/>
            <person name="Lipzen A."/>
            <person name="Chen C."/>
            <person name="Yanf M."/>
            <person name="Daum C."/>
            <person name="Ng V."/>
            <person name="Clum A."/>
            <person name="Steindorff A."/>
            <person name="Ohm R."/>
            <person name="Martin F."/>
            <person name="Silar P."/>
            <person name="Natvig D."/>
            <person name="Lalanne C."/>
            <person name="Gautier V."/>
            <person name="Ament-Velasquez S.L."/>
            <person name="Kruys A."/>
            <person name="Hutchinson M.I."/>
            <person name="Powell A.J."/>
            <person name="Barry K."/>
            <person name="Miller A.N."/>
            <person name="Grigoriev I.V."/>
            <person name="Debuchy R."/>
            <person name="Gladieux P."/>
            <person name="Thoren M.H."/>
            <person name="Johannesson H."/>
        </authorList>
    </citation>
    <scope>NUCLEOTIDE SEQUENCE</scope>
    <source>
        <strain evidence="18">CBS 168.71</strain>
    </source>
</reference>
<evidence type="ECO:0000256" key="13">
    <source>
        <dbReference type="ARBA" id="ARBA00034808"/>
    </source>
</evidence>
<dbReference type="InterPro" id="IPR001650">
    <property type="entry name" value="Helicase_C-like"/>
</dbReference>
<keyword evidence="8" id="KW-0238">DNA-binding</keyword>
<evidence type="ECO:0000256" key="14">
    <source>
        <dbReference type="ARBA" id="ARBA00048988"/>
    </source>
</evidence>
<dbReference type="NCBIfam" id="TIGR00603">
    <property type="entry name" value="rad25"/>
    <property type="match status" value="1"/>
</dbReference>
<gene>
    <name evidence="18" type="ORF">B0H64DRAFT_53793</name>
</gene>
<dbReference type="SMART" id="SM00490">
    <property type="entry name" value="HELICc"/>
    <property type="match status" value="1"/>
</dbReference>
<keyword evidence="6" id="KW-0347">Helicase</keyword>
<dbReference type="GO" id="GO:0000112">
    <property type="term" value="C:nucleotide-excision repair factor 3 complex"/>
    <property type="evidence" value="ECO:0007669"/>
    <property type="project" value="TreeGrafter"/>
</dbReference>
<evidence type="ECO:0000256" key="6">
    <source>
        <dbReference type="ARBA" id="ARBA00022806"/>
    </source>
</evidence>
<protein>
    <recommendedName>
        <fullName evidence="13">DNA 3'-5' helicase</fullName>
        <ecNumber evidence="13">5.6.2.4</ecNumber>
    </recommendedName>
</protein>
<dbReference type="Proteomes" id="UP001278766">
    <property type="component" value="Unassembled WGS sequence"/>
</dbReference>
<dbReference type="GeneID" id="87845347"/>
<dbReference type="RefSeq" id="XP_062654180.1">
    <property type="nucleotide sequence ID" value="XM_062808399.1"/>
</dbReference>
<name>A0AAE0H6C8_9PEZI</name>
<dbReference type="GO" id="GO:0006289">
    <property type="term" value="P:nucleotide-excision repair"/>
    <property type="evidence" value="ECO:0007669"/>
    <property type="project" value="InterPro"/>
</dbReference>
<dbReference type="GO" id="GO:0003677">
    <property type="term" value="F:DNA binding"/>
    <property type="evidence" value="ECO:0007669"/>
    <property type="project" value="UniProtKB-KW"/>
</dbReference>
<evidence type="ECO:0000313" key="19">
    <source>
        <dbReference type="Proteomes" id="UP001278766"/>
    </source>
</evidence>
<evidence type="ECO:0000256" key="15">
    <source>
        <dbReference type="SAM" id="MobiDB-lite"/>
    </source>
</evidence>
<dbReference type="SMART" id="SM00487">
    <property type="entry name" value="DEXDc"/>
    <property type="match status" value="1"/>
</dbReference>
<dbReference type="Pfam" id="PF16203">
    <property type="entry name" value="ERCC3_RAD25_C"/>
    <property type="match status" value="1"/>
</dbReference>
<keyword evidence="11" id="KW-0539">Nucleus</keyword>
<dbReference type="PROSITE" id="PS51194">
    <property type="entry name" value="HELICASE_CTER"/>
    <property type="match status" value="1"/>
</dbReference>
<evidence type="ECO:0000256" key="9">
    <source>
        <dbReference type="ARBA" id="ARBA00023204"/>
    </source>
</evidence>
<feature type="domain" description="Helicase C-terminal" evidence="17">
    <location>
        <begin position="573"/>
        <end position="727"/>
    </location>
</feature>
<dbReference type="PRINTS" id="PR00851">
    <property type="entry name" value="XRODRMPGMNTB"/>
</dbReference>
<evidence type="ECO:0000256" key="8">
    <source>
        <dbReference type="ARBA" id="ARBA00023125"/>
    </source>
</evidence>
<keyword evidence="19" id="KW-1185">Reference proteome</keyword>
<keyword evidence="9" id="KW-0234">DNA repair</keyword>
<dbReference type="GO" id="GO:0005524">
    <property type="term" value="F:ATP binding"/>
    <property type="evidence" value="ECO:0007669"/>
    <property type="project" value="UniProtKB-KW"/>
</dbReference>
<dbReference type="SUPFAM" id="SSF52540">
    <property type="entry name" value="P-loop containing nucleoside triphosphate hydrolases"/>
    <property type="match status" value="2"/>
</dbReference>
<evidence type="ECO:0000256" key="2">
    <source>
        <dbReference type="ARBA" id="ARBA00006637"/>
    </source>
</evidence>
<evidence type="ECO:0000256" key="10">
    <source>
        <dbReference type="ARBA" id="ARBA00023235"/>
    </source>
</evidence>
<organism evidence="18 19">
    <name type="scientific">Chaetomium fimeti</name>
    <dbReference type="NCBI Taxonomy" id="1854472"/>
    <lineage>
        <taxon>Eukaryota</taxon>
        <taxon>Fungi</taxon>
        <taxon>Dikarya</taxon>
        <taxon>Ascomycota</taxon>
        <taxon>Pezizomycotina</taxon>
        <taxon>Sordariomycetes</taxon>
        <taxon>Sordariomycetidae</taxon>
        <taxon>Sordariales</taxon>
        <taxon>Chaetomiaceae</taxon>
        <taxon>Chaetomium</taxon>
    </lineage>
</organism>
<evidence type="ECO:0000313" key="18">
    <source>
        <dbReference type="EMBL" id="KAK3290666.1"/>
    </source>
</evidence>
<evidence type="ECO:0000256" key="7">
    <source>
        <dbReference type="ARBA" id="ARBA00022840"/>
    </source>
</evidence>
<evidence type="ECO:0000256" key="12">
    <source>
        <dbReference type="ARBA" id="ARBA00034617"/>
    </source>
</evidence>
<dbReference type="PANTHER" id="PTHR11274:SF0">
    <property type="entry name" value="GENERAL TRANSCRIPTION AND DNA REPAIR FACTOR IIH HELICASE SUBUNIT XPB"/>
    <property type="match status" value="1"/>
</dbReference>
<dbReference type="CDD" id="cd18789">
    <property type="entry name" value="SF2_C_XPB"/>
    <property type="match status" value="1"/>
</dbReference>
<sequence>MPPKRKANFSSPSASKSKRDSRVSTPVSSAQKTTSDKSKDRDETAKGPGELSRLAANNAQRFDLTDFPYTLPPGITDIASAYFQPAQKRDFTDLALKANHQNLPLWIDGSGKITLENFHEKARRVQEFLIAVAEPTSRPRFMHEYKLTIHSLYAAVSAGLTTKDIVTTLERFSKNGLPPNIAEFITECGKSYGKVKLVLRNTKYFLETTDGALLQQLLKDPEISLCRVEGAEATRTSAPTIAGLAIPGTKEAAGMREAEGLNHGVVRRRRSGHSGMAEDIYALLNEDDDDADEHDITHAIEIKDDKVSAVAARCLALHYPALEEYDFRHDNVNPDLEIDLKPATQIRQYQEQCLSKMFGNGRAKSGIIVLPCGAGKTLVGITAACTIKKGIVVLATGSMSAIQWRDEFIKWTNIKPSSISIFSSDQKSTFAGTTGVIVTTYSMVTNTRNRARDAASMMEFLGSREWGLVILDEVHVVPAQTFRRVVGSIKGHSKLGLTATLLREDRKVDDLNCLIGPKLYEANWMELSQQGHIARVQCAEVWCPMPADFYDQYLTTSPRNRPLFCAMNPRKFQACQYLIKYHENRGDKIIVFSDNVYALEIYAKKLMKPFLYGGTSISERQEILDYFRNSPACSTLFLSKIGDTSLDLPEATVLIQVSAQYGSRRQEAQRLGRVLRAKRRHEDGFNAFFYSLVSKDTVEMVYSAKRQVFLVDQGYAFRVITRLKNIENTPGLAFATPEAEHDLLQKVLAESESSAWKKEEEKEAAGLLADGNMFYGRGGRAARKRGFRGHWSRPGL</sequence>
<keyword evidence="7" id="KW-0067">ATP-binding</keyword>
<evidence type="ECO:0000256" key="4">
    <source>
        <dbReference type="ARBA" id="ARBA00022763"/>
    </source>
</evidence>
<dbReference type="PANTHER" id="PTHR11274">
    <property type="entry name" value="RAD25/XP-B DNA REPAIR HELICASE"/>
    <property type="match status" value="1"/>
</dbReference>
<dbReference type="InterPro" id="IPR006935">
    <property type="entry name" value="Helicase/UvrB_N"/>
</dbReference>
<feature type="domain" description="Helicase ATP-binding" evidence="16">
    <location>
        <begin position="357"/>
        <end position="519"/>
    </location>
</feature>
<keyword evidence="10" id="KW-0413">Isomerase</keyword>
<dbReference type="InterPro" id="IPR027417">
    <property type="entry name" value="P-loop_NTPase"/>
</dbReference>
<dbReference type="CDD" id="cd18029">
    <property type="entry name" value="DEXHc_XPB"/>
    <property type="match status" value="1"/>
</dbReference>
<dbReference type="GO" id="GO:0005675">
    <property type="term" value="C:transcription factor TFIIH holo complex"/>
    <property type="evidence" value="ECO:0007669"/>
    <property type="project" value="TreeGrafter"/>
</dbReference>
<dbReference type="PROSITE" id="PS51192">
    <property type="entry name" value="HELICASE_ATP_BIND_1"/>
    <property type="match status" value="1"/>
</dbReference>
<feature type="compositionally biased region" description="Basic and acidic residues" evidence="15">
    <location>
        <begin position="34"/>
        <end position="45"/>
    </location>
</feature>
<feature type="region of interest" description="Disordered" evidence="15">
    <location>
        <begin position="1"/>
        <end position="49"/>
    </location>
</feature>
<dbReference type="GO" id="GO:0043138">
    <property type="term" value="F:3'-5' DNA helicase activity"/>
    <property type="evidence" value="ECO:0007669"/>
    <property type="project" value="UniProtKB-EC"/>
</dbReference>
<comment type="similarity">
    <text evidence="2">Belongs to the helicase family. RAD25/XPB subfamily.</text>
</comment>
<evidence type="ECO:0000256" key="5">
    <source>
        <dbReference type="ARBA" id="ARBA00022801"/>
    </source>
</evidence>
<comment type="subcellular location">
    <subcellularLocation>
        <location evidence="1">Nucleus</location>
    </subcellularLocation>
</comment>
<dbReference type="AlphaFoldDB" id="A0AAE0H6C8"/>
<dbReference type="InterPro" id="IPR014001">
    <property type="entry name" value="Helicase_ATP-bd"/>
</dbReference>
<feature type="compositionally biased region" description="Polar residues" evidence="15">
    <location>
        <begin position="23"/>
        <end position="33"/>
    </location>
</feature>
<dbReference type="GO" id="GO:0006367">
    <property type="term" value="P:transcription initiation at RNA polymerase II promoter"/>
    <property type="evidence" value="ECO:0007669"/>
    <property type="project" value="InterPro"/>
</dbReference>
<dbReference type="GO" id="GO:0097550">
    <property type="term" value="C:transcription preinitiation complex"/>
    <property type="evidence" value="ECO:0007669"/>
    <property type="project" value="TreeGrafter"/>
</dbReference>
<dbReference type="GO" id="GO:0016787">
    <property type="term" value="F:hydrolase activity"/>
    <property type="evidence" value="ECO:0007669"/>
    <property type="project" value="UniProtKB-KW"/>
</dbReference>
<evidence type="ECO:0000259" key="16">
    <source>
        <dbReference type="PROSITE" id="PS51192"/>
    </source>
</evidence>
<evidence type="ECO:0000256" key="11">
    <source>
        <dbReference type="ARBA" id="ARBA00023242"/>
    </source>
</evidence>
<evidence type="ECO:0000256" key="3">
    <source>
        <dbReference type="ARBA" id="ARBA00022741"/>
    </source>
</evidence>
<keyword evidence="3" id="KW-0547">Nucleotide-binding</keyword>
<reference evidence="18" key="1">
    <citation type="journal article" date="2023" name="Mol. Phylogenet. Evol.">
        <title>Genome-scale phylogeny and comparative genomics of the fungal order Sordariales.</title>
        <authorList>
            <person name="Hensen N."/>
            <person name="Bonometti L."/>
            <person name="Westerberg I."/>
            <person name="Brannstrom I.O."/>
            <person name="Guillou S."/>
            <person name="Cros-Aarteil S."/>
            <person name="Calhoun S."/>
            <person name="Haridas S."/>
            <person name="Kuo A."/>
            <person name="Mondo S."/>
            <person name="Pangilinan J."/>
            <person name="Riley R."/>
            <person name="LaButti K."/>
            <person name="Andreopoulos B."/>
            <person name="Lipzen A."/>
            <person name="Chen C."/>
            <person name="Yan M."/>
            <person name="Daum C."/>
            <person name="Ng V."/>
            <person name="Clum A."/>
            <person name="Steindorff A."/>
            <person name="Ohm R.A."/>
            <person name="Martin F."/>
            <person name="Silar P."/>
            <person name="Natvig D.O."/>
            <person name="Lalanne C."/>
            <person name="Gautier V."/>
            <person name="Ament-Velasquez S.L."/>
            <person name="Kruys A."/>
            <person name="Hutchinson M.I."/>
            <person name="Powell A.J."/>
            <person name="Barry K."/>
            <person name="Miller A.N."/>
            <person name="Grigoriev I.V."/>
            <person name="Debuchy R."/>
            <person name="Gladieux P."/>
            <person name="Hiltunen Thoren M."/>
            <person name="Johannesson H."/>
        </authorList>
    </citation>
    <scope>NUCLEOTIDE SEQUENCE</scope>
    <source>
        <strain evidence="18">CBS 168.71</strain>
    </source>
</reference>
<dbReference type="FunFam" id="3.40.50.300:FF:000117">
    <property type="entry name" value="Putative DNA repair helicase rad25"/>
    <property type="match status" value="1"/>
</dbReference>
<comment type="catalytic activity">
    <reaction evidence="14">
        <text>ATP + H2O = ADP + phosphate + H(+)</text>
        <dbReference type="Rhea" id="RHEA:13065"/>
        <dbReference type="ChEBI" id="CHEBI:15377"/>
        <dbReference type="ChEBI" id="CHEBI:15378"/>
        <dbReference type="ChEBI" id="CHEBI:30616"/>
        <dbReference type="ChEBI" id="CHEBI:43474"/>
        <dbReference type="ChEBI" id="CHEBI:456216"/>
        <dbReference type="EC" id="5.6.2.4"/>
    </reaction>
</comment>
<keyword evidence="5 18" id="KW-0378">Hydrolase</keyword>
<dbReference type="InterPro" id="IPR032830">
    <property type="entry name" value="XPB/Ssl2_N"/>
</dbReference>
<dbReference type="InterPro" id="IPR001161">
    <property type="entry name" value="XPB/Ssl2"/>
</dbReference>
<proteinExistence type="inferred from homology"/>
<evidence type="ECO:0000256" key="1">
    <source>
        <dbReference type="ARBA" id="ARBA00004123"/>
    </source>
</evidence>
<dbReference type="InterPro" id="IPR050615">
    <property type="entry name" value="ATP-dep_DNA_Helicase"/>
</dbReference>
<dbReference type="EMBL" id="JAUEPN010000012">
    <property type="protein sequence ID" value="KAK3290666.1"/>
    <property type="molecule type" value="Genomic_DNA"/>
</dbReference>
<comment type="caution">
    <text evidence="18">The sequence shown here is derived from an EMBL/GenBank/DDBJ whole genome shotgun (WGS) entry which is preliminary data.</text>
</comment>
<dbReference type="Pfam" id="PF04851">
    <property type="entry name" value="ResIII"/>
    <property type="match status" value="1"/>
</dbReference>
<dbReference type="InterPro" id="IPR032438">
    <property type="entry name" value="ERCC3_RAD25_C"/>
</dbReference>
<dbReference type="FunFam" id="3.40.50.300:FF:000077">
    <property type="entry name" value="Probable DNA repair helicase RAD25"/>
    <property type="match status" value="1"/>
</dbReference>
<dbReference type="Gene3D" id="3.40.50.300">
    <property type="entry name" value="P-loop containing nucleotide triphosphate hydrolases"/>
    <property type="match status" value="2"/>
</dbReference>
<keyword evidence="4" id="KW-0227">DNA damage</keyword>